<gene>
    <name evidence="2" type="ORF">EDL96_00735</name>
</gene>
<feature type="transmembrane region" description="Helical" evidence="1">
    <location>
        <begin position="53"/>
        <end position="74"/>
    </location>
</feature>
<feature type="transmembrane region" description="Helical" evidence="1">
    <location>
        <begin position="86"/>
        <end position="109"/>
    </location>
</feature>
<keyword evidence="1" id="KW-1133">Transmembrane helix</keyword>
<accession>A0A3N3ZV05</accession>
<dbReference type="EMBL" id="RKMF01000001">
    <property type="protein sequence ID" value="ROZ65656.1"/>
    <property type="molecule type" value="Genomic_DNA"/>
</dbReference>
<keyword evidence="3" id="KW-1185">Reference proteome</keyword>
<protein>
    <submittedName>
        <fullName evidence="2">Uncharacterized protein</fullName>
    </submittedName>
</protein>
<evidence type="ECO:0000313" key="2">
    <source>
        <dbReference type="EMBL" id="ROZ65656.1"/>
    </source>
</evidence>
<proteinExistence type="predicted"/>
<sequence length="172" mass="18236">MASGMAAMGHPFLGAVGVLPALVGLSGFVAVHLGIPRPLRPTPNPPPHPGRAWWWLPVTLLAMGLAAILGAFVADASAPATGSSWTMFWLVAGATLLTAAGLGFGLVAVSRLSVTDDDDAPLRRVDWSQEYPRRYADSPRHPGGFYDSSWITRDANASHSRKNNPDGDRDDP</sequence>
<feature type="transmembrane region" description="Helical" evidence="1">
    <location>
        <begin position="12"/>
        <end position="33"/>
    </location>
</feature>
<organism evidence="2 3">
    <name type="scientific">Kocuria soli</name>
    <dbReference type="NCBI Taxonomy" id="2485125"/>
    <lineage>
        <taxon>Bacteria</taxon>
        <taxon>Bacillati</taxon>
        <taxon>Actinomycetota</taxon>
        <taxon>Actinomycetes</taxon>
        <taxon>Micrococcales</taxon>
        <taxon>Micrococcaceae</taxon>
        <taxon>Kocuria</taxon>
    </lineage>
</organism>
<comment type="caution">
    <text evidence="2">The sequence shown here is derived from an EMBL/GenBank/DDBJ whole genome shotgun (WGS) entry which is preliminary data.</text>
</comment>
<reference evidence="2 3" key="1">
    <citation type="submission" date="2018-10" db="EMBL/GenBank/DDBJ databases">
        <title>Kocuria sp. M5W7-7, whole genome shotgun sequence.</title>
        <authorList>
            <person name="Tuo L."/>
        </authorList>
    </citation>
    <scope>NUCLEOTIDE SEQUENCE [LARGE SCALE GENOMIC DNA]</scope>
    <source>
        <strain evidence="2 3">M5W7-7</strain>
    </source>
</reference>
<name>A0A3N3ZV05_9MICC</name>
<evidence type="ECO:0000256" key="1">
    <source>
        <dbReference type="SAM" id="Phobius"/>
    </source>
</evidence>
<keyword evidence="1" id="KW-0472">Membrane</keyword>
<evidence type="ECO:0000313" key="3">
    <source>
        <dbReference type="Proteomes" id="UP000270616"/>
    </source>
</evidence>
<dbReference type="Proteomes" id="UP000270616">
    <property type="component" value="Unassembled WGS sequence"/>
</dbReference>
<dbReference type="AlphaFoldDB" id="A0A3N3ZV05"/>
<keyword evidence="1" id="KW-0812">Transmembrane</keyword>